<dbReference type="EMBL" id="VSRR010008649">
    <property type="protein sequence ID" value="MPC49069.1"/>
    <property type="molecule type" value="Genomic_DNA"/>
</dbReference>
<comment type="caution">
    <text evidence="2">The sequence shown here is derived from an EMBL/GenBank/DDBJ whole genome shotgun (WGS) entry which is preliminary data.</text>
</comment>
<name>A0A5B7FUR3_PORTR</name>
<reference evidence="2 3" key="1">
    <citation type="submission" date="2019-05" db="EMBL/GenBank/DDBJ databases">
        <title>Another draft genome of Portunus trituberculatus and its Hox gene families provides insights of decapod evolution.</title>
        <authorList>
            <person name="Jeong J.-H."/>
            <person name="Song I."/>
            <person name="Kim S."/>
            <person name="Choi T."/>
            <person name="Kim D."/>
            <person name="Ryu S."/>
            <person name="Kim W."/>
        </authorList>
    </citation>
    <scope>NUCLEOTIDE SEQUENCE [LARGE SCALE GENOMIC DNA]</scope>
    <source>
        <tissue evidence="2">Muscle</tissue>
    </source>
</reference>
<evidence type="ECO:0000313" key="2">
    <source>
        <dbReference type="EMBL" id="MPC49069.1"/>
    </source>
</evidence>
<proteinExistence type="predicted"/>
<gene>
    <name evidence="2" type="ORF">E2C01_042861</name>
</gene>
<feature type="region of interest" description="Disordered" evidence="1">
    <location>
        <begin position="26"/>
        <end position="58"/>
    </location>
</feature>
<evidence type="ECO:0000256" key="1">
    <source>
        <dbReference type="SAM" id="MobiDB-lite"/>
    </source>
</evidence>
<protein>
    <submittedName>
        <fullName evidence="2">Uncharacterized protein</fullName>
    </submittedName>
</protein>
<sequence length="111" mass="12278">MSSPHRPSHLAYRRIAFSNITIDLPNQSPPRFPQSSPDFPNLPQASPDFSRLPQASPGFSRLPQTSLDFTRFSQALLSALPGHVLYGECERIPLSPASLSFVVKFPLINTC</sequence>
<keyword evidence="3" id="KW-1185">Reference proteome</keyword>
<evidence type="ECO:0000313" key="3">
    <source>
        <dbReference type="Proteomes" id="UP000324222"/>
    </source>
</evidence>
<organism evidence="2 3">
    <name type="scientific">Portunus trituberculatus</name>
    <name type="common">Swimming crab</name>
    <name type="synonym">Neptunus trituberculatus</name>
    <dbReference type="NCBI Taxonomy" id="210409"/>
    <lineage>
        <taxon>Eukaryota</taxon>
        <taxon>Metazoa</taxon>
        <taxon>Ecdysozoa</taxon>
        <taxon>Arthropoda</taxon>
        <taxon>Crustacea</taxon>
        <taxon>Multicrustacea</taxon>
        <taxon>Malacostraca</taxon>
        <taxon>Eumalacostraca</taxon>
        <taxon>Eucarida</taxon>
        <taxon>Decapoda</taxon>
        <taxon>Pleocyemata</taxon>
        <taxon>Brachyura</taxon>
        <taxon>Eubrachyura</taxon>
        <taxon>Portunoidea</taxon>
        <taxon>Portunidae</taxon>
        <taxon>Portuninae</taxon>
        <taxon>Portunus</taxon>
    </lineage>
</organism>
<accession>A0A5B7FUR3</accession>
<dbReference type="AlphaFoldDB" id="A0A5B7FUR3"/>
<dbReference type="Proteomes" id="UP000324222">
    <property type="component" value="Unassembled WGS sequence"/>
</dbReference>